<evidence type="ECO:0000259" key="4">
    <source>
        <dbReference type="Pfam" id="PF09294"/>
    </source>
</evidence>
<dbReference type="InterPro" id="IPR003961">
    <property type="entry name" value="FN3_dom"/>
</dbReference>
<dbReference type="SUPFAM" id="SSF49265">
    <property type="entry name" value="Fibronectin type III"/>
    <property type="match status" value="2"/>
</dbReference>
<keyword evidence="1" id="KW-0472">Membrane</keyword>
<dbReference type="AlphaFoldDB" id="A0AAD7RPC1"/>
<keyword evidence="6" id="KW-1185">Reference proteome</keyword>
<feature type="transmembrane region" description="Helical" evidence="1">
    <location>
        <begin position="220"/>
        <end position="242"/>
    </location>
</feature>
<gene>
    <name evidence="5" type="ORF">AAFF_G00149610</name>
</gene>
<dbReference type="Gene3D" id="2.60.40.10">
    <property type="entry name" value="Immunoglobulins"/>
    <property type="match status" value="2"/>
</dbReference>
<dbReference type="PANTHER" id="PTHR20859:SF53">
    <property type="entry name" value="INTERLEUKIN-22 RECEPTOR SUBUNIT ALPHA-1"/>
    <property type="match status" value="1"/>
</dbReference>
<dbReference type="Pfam" id="PF09294">
    <property type="entry name" value="Interfer-bind"/>
    <property type="match status" value="1"/>
</dbReference>
<feature type="domain" description="Fibronectin type-III" evidence="3">
    <location>
        <begin position="5"/>
        <end position="104"/>
    </location>
</feature>
<sequence length="399" mass="44689">MISHFVMLLLAITNASCVPDMPRSVKFSSKNMMTLLVWEPATGTSSATQYQVEYKLYGAQKWKRNKECWDIAMAQCDLTMDVEHTTNWMCGRVRAVSHSTTSDWVAAQMSSPQMDMTFDPPTFEVVPETNSLQVHIRPSFENSTHVKKVEYEISVKETGNGSILSTKRTAHPTERMGDLASGKEYCVSVSSVVWMSHIHHKSAARESCHSTETEQGHLQLIAHLALGLSVPLMLLFTLFLFARAFRSIYRPPARLPVNLIFTVEEWKTLHSKPYADVKQHDDDFVEDVFAGDWIRSKAKTNRYVKIPQSTPLSVLPIVNHAHEPLTGFSRPPPLLEDVCHVQGYAPQLSCPGSQADESYGEVHHGPGFTGTHALHDNLLNVNQLTFSSAGNWQHTGLKS</sequence>
<protein>
    <submittedName>
        <fullName evidence="5">Uncharacterized protein</fullName>
    </submittedName>
</protein>
<evidence type="ECO:0000256" key="1">
    <source>
        <dbReference type="SAM" id="Phobius"/>
    </source>
</evidence>
<keyword evidence="1" id="KW-1133">Transmembrane helix</keyword>
<evidence type="ECO:0000259" key="3">
    <source>
        <dbReference type="Pfam" id="PF01108"/>
    </source>
</evidence>
<evidence type="ECO:0000256" key="2">
    <source>
        <dbReference type="SAM" id="SignalP"/>
    </source>
</evidence>
<dbReference type="EMBL" id="JAINUG010000205">
    <property type="protein sequence ID" value="KAJ8387812.1"/>
    <property type="molecule type" value="Genomic_DNA"/>
</dbReference>
<dbReference type="InterPro" id="IPR013783">
    <property type="entry name" value="Ig-like_fold"/>
</dbReference>
<dbReference type="GO" id="GO:0004896">
    <property type="term" value="F:cytokine receptor activity"/>
    <property type="evidence" value="ECO:0007669"/>
    <property type="project" value="TreeGrafter"/>
</dbReference>
<dbReference type="InterPro" id="IPR036116">
    <property type="entry name" value="FN3_sf"/>
</dbReference>
<dbReference type="InterPro" id="IPR050650">
    <property type="entry name" value="Type-II_Cytokine-TF_Rcpt"/>
</dbReference>
<dbReference type="Pfam" id="PF01108">
    <property type="entry name" value="Tissue_fac"/>
    <property type="match status" value="1"/>
</dbReference>
<dbReference type="GO" id="GO:0005886">
    <property type="term" value="C:plasma membrane"/>
    <property type="evidence" value="ECO:0007669"/>
    <property type="project" value="TreeGrafter"/>
</dbReference>
<feature type="chain" id="PRO_5042225223" evidence="2">
    <location>
        <begin position="18"/>
        <end position="399"/>
    </location>
</feature>
<dbReference type="InterPro" id="IPR015373">
    <property type="entry name" value="Interferon/interleukin_rcp_dom"/>
</dbReference>
<accession>A0AAD7RPC1</accession>
<feature type="signal peptide" evidence="2">
    <location>
        <begin position="1"/>
        <end position="17"/>
    </location>
</feature>
<proteinExistence type="predicted"/>
<dbReference type="Proteomes" id="UP001221898">
    <property type="component" value="Unassembled WGS sequence"/>
</dbReference>
<keyword evidence="2" id="KW-0732">Signal</keyword>
<keyword evidence="1" id="KW-0812">Transmembrane</keyword>
<reference evidence="5" key="1">
    <citation type="journal article" date="2023" name="Science">
        <title>Genome structures resolve the early diversification of teleost fishes.</title>
        <authorList>
            <person name="Parey E."/>
            <person name="Louis A."/>
            <person name="Montfort J."/>
            <person name="Bouchez O."/>
            <person name="Roques C."/>
            <person name="Iampietro C."/>
            <person name="Lluch J."/>
            <person name="Castinel A."/>
            <person name="Donnadieu C."/>
            <person name="Desvignes T."/>
            <person name="Floi Bucao C."/>
            <person name="Jouanno E."/>
            <person name="Wen M."/>
            <person name="Mejri S."/>
            <person name="Dirks R."/>
            <person name="Jansen H."/>
            <person name="Henkel C."/>
            <person name="Chen W.J."/>
            <person name="Zahm M."/>
            <person name="Cabau C."/>
            <person name="Klopp C."/>
            <person name="Thompson A.W."/>
            <person name="Robinson-Rechavi M."/>
            <person name="Braasch I."/>
            <person name="Lecointre G."/>
            <person name="Bobe J."/>
            <person name="Postlethwait J.H."/>
            <person name="Berthelot C."/>
            <person name="Roest Crollius H."/>
            <person name="Guiguen Y."/>
        </authorList>
    </citation>
    <scope>NUCLEOTIDE SEQUENCE</scope>
    <source>
        <strain evidence="5">NC1722</strain>
    </source>
</reference>
<comment type="caution">
    <text evidence="5">The sequence shown here is derived from an EMBL/GenBank/DDBJ whole genome shotgun (WGS) entry which is preliminary data.</text>
</comment>
<evidence type="ECO:0000313" key="5">
    <source>
        <dbReference type="EMBL" id="KAJ8387812.1"/>
    </source>
</evidence>
<organism evidence="5 6">
    <name type="scientific">Aldrovandia affinis</name>
    <dbReference type="NCBI Taxonomy" id="143900"/>
    <lineage>
        <taxon>Eukaryota</taxon>
        <taxon>Metazoa</taxon>
        <taxon>Chordata</taxon>
        <taxon>Craniata</taxon>
        <taxon>Vertebrata</taxon>
        <taxon>Euteleostomi</taxon>
        <taxon>Actinopterygii</taxon>
        <taxon>Neopterygii</taxon>
        <taxon>Teleostei</taxon>
        <taxon>Notacanthiformes</taxon>
        <taxon>Halosauridae</taxon>
        <taxon>Aldrovandia</taxon>
    </lineage>
</organism>
<evidence type="ECO:0000313" key="6">
    <source>
        <dbReference type="Proteomes" id="UP001221898"/>
    </source>
</evidence>
<name>A0AAD7RPC1_9TELE</name>
<dbReference type="PANTHER" id="PTHR20859">
    <property type="entry name" value="INTERFERON/INTERLEUKIN RECEPTOR"/>
    <property type="match status" value="1"/>
</dbReference>
<feature type="domain" description="Interferon/interleukin receptor" evidence="4">
    <location>
        <begin position="117"/>
        <end position="196"/>
    </location>
</feature>